<feature type="transmembrane region" description="Helical" evidence="1">
    <location>
        <begin position="141"/>
        <end position="165"/>
    </location>
</feature>
<sequence>MKFVSVSLCHDASCCVTTGSNNKIIFGRGTRLTIEPRANQNKIVFGSGSRLNVELREKHEPSYHKLQGNDSAACLATGFTQINEVNETLFKGTEAVRISDGSVYTQVAVLTTEDKKQKCDELAASSGDCGDPLNRDPMVNLMSLTVVGLRLIFIKTIIFNVLMTFKLWMSQ</sequence>
<evidence type="ECO:0000256" key="1">
    <source>
        <dbReference type="SAM" id="Phobius"/>
    </source>
</evidence>
<evidence type="ECO:0000313" key="2">
    <source>
        <dbReference type="Ensembl" id="ENSLBEP00000003816.1"/>
    </source>
</evidence>
<reference evidence="2" key="2">
    <citation type="submission" date="2025-09" db="UniProtKB">
        <authorList>
            <consortium name="Ensembl"/>
        </authorList>
    </citation>
    <scope>IDENTIFICATION</scope>
</reference>
<reference evidence="2" key="1">
    <citation type="submission" date="2025-08" db="UniProtKB">
        <authorList>
            <consortium name="Ensembl"/>
        </authorList>
    </citation>
    <scope>IDENTIFICATION</scope>
</reference>
<proteinExistence type="predicted"/>
<accession>A0A3Q3ECM6</accession>
<evidence type="ECO:0000313" key="3">
    <source>
        <dbReference type="Proteomes" id="UP000261660"/>
    </source>
</evidence>
<dbReference type="Ensembl" id="ENSLBET00000004022.1">
    <property type="protein sequence ID" value="ENSLBEP00000003816.1"/>
    <property type="gene ID" value="ENSLBEG00000002962.1"/>
</dbReference>
<dbReference type="STRING" id="56723.ENSLBEP00000003816"/>
<organism evidence="2 3">
    <name type="scientific">Labrus bergylta</name>
    <name type="common">ballan wrasse</name>
    <dbReference type="NCBI Taxonomy" id="56723"/>
    <lineage>
        <taxon>Eukaryota</taxon>
        <taxon>Metazoa</taxon>
        <taxon>Chordata</taxon>
        <taxon>Craniata</taxon>
        <taxon>Vertebrata</taxon>
        <taxon>Euteleostomi</taxon>
        <taxon>Actinopterygii</taxon>
        <taxon>Neopterygii</taxon>
        <taxon>Teleostei</taxon>
        <taxon>Neoteleostei</taxon>
        <taxon>Acanthomorphata</taxon>
        <taxon>Eupercaria</taxon>
        <taxon>Labriformes</taxon>
        <taxon>Labridae</taxon>
        <taxon>Labrus</taxon>
    </lineage>
</organism>
<name>A0A3Q3ECM6_9LABR</name>
<keyword evidence="1" id="KW-0472">Membrane</keyword>
<dbReference type="Proteomes" id="UP000261660">
    <property type="component" value="Unplaced"/>
</dbReference>
<keyword evidence="1" id="KW-1133">Transmembrane helix</keyword>
<dbReference type="GeneTree" id="ENSGT00940000171785"/>
<dbReference type="InParanoid" id="A0A3Q3ECM6"/>
<keyword evidence="3" id="KW-1185">Reference proteome</keyword>
<keyword evidence="1" id="KW-0812">Transmembrane</keyword>
<protein>
    <submittedName>
        <fullName evidence="2">Uncharacterized LOC114921745</fullName>
    </submittedName>
</protein>
<dbReference type="AlphaFoldDB" id="A0A3Q3ECM6"/>